<evidence type="ECO:0000256" key="1">
    <source>
        <dbReference type="SAM" id="Coils"/>
    </source>
</evidence>
<keyword evidence="1" id="KW-0175">Coiled coil</keyword>
<dbReference type="SUPFAM" id="SSF55785">
    <property type="entry name" value="PYP-like sensor domain (PAS domain)"/>
    <property type="match status" value="1"/>
</dbReference>
<protein>
    <submittedName>
        <fullName evidence="2">Uncharacterized protein</fullName>
    </submittedName>
</protein>
<evidence type="ECO:0000313" key="2">
    <source>
        <dbReference type="EMBL" id="GAI70762.1"/>
    </source>
</evidence>
<proteinExistence type="predicted"/>
<accession>X1QQC6</accession>
<comment type="caution">
    <text evidence="2">The sequence shown here is derived from an EMBL/GenBank/DDBJ whole genome shotgun (WGS) entry which is preliminary data.</text>
</comment>
<name>X1QQC6_9ZZZZ</name>
<dbReference type="InterPro" id="IPR035965">
    <property type="entry name" value="PAS-like_dom_sf"/>
</dbReference>
<dbReference type="Gene3D" id="3.30.450.20">
    <property type="entry name" value="PAS domain"/>
    <property type="match status" value="1"/>
</dbReference>
<reference evidence="2" key="1">
    <citation type="journal article" date="2014" name="Front. Microbiol.">
        <title>High frequency of phylogenetically diverse reductive dehalogenase-homologous genes in deep subseafloor sedimentary metagenomes.</title>
        <authorList>
            <person name="Kawai M."/>
            <person name="Futagami T."/>
            <person name="Toyoda A."/>
            <person name="Takaki Y."/>
            <person name="Nishi S."/>
            <person name="Hori S."/>
            <person name="Arai W."/>
            <person name="Tsubouchi T."/>
            <person name="Morono Y."/>
            <person name="Uchiyama I."/>
            <person name="Ito T."/>
            <person name="Fujiyama A."/>
            <person name="Inagaki F."/>
            <person name="Takami H."/>
        </authorList>
    </citation>
    <scope>NUCLEOTIDE SEQUENCE</scope>
    <source>
        <strain evidence="2">Expedition CK06-06</strain>
    </source>
</reference>
<feature type="coiled-coil region" evidence="1">
    <location>
        <begin position="7"/>
        <end position="34"/>
    </location>
</feature>
<dbReference type="AlphaFoldDB" id="X1QQC6"/>
<sequence>MNDRSMYEGLEQRIRELEKELADNEREKRKFEKAAHKFRTIFNSLSEGLAIMDKSLTVKEVNEYRLEVLGLDRGQGYHNQWLFSQWKGERDAGGRRRRFYRQTVSAN</sequence>
<organism evidence="2">
    <name type="scientific">marine sediment metagenome</name>
    <dbReference type="NCBI Taxonomy" id="412755"/>
    <lineage>
        <taxon>unclassified sequences</taxon>
        <taxon>metagenomes</taxon>
        <taxon>ecological metagenomes</taxon>
    </lineage>
</organism>
<dbReference type="EMBL" id="BARW01003772">
    <property type="protein sequence ID" value="GAI70762.1"/>
    <property type="molecule type" value="Genomic_DNA"/>
</dbReference>
<gene>
    <name evidence="2" type="ORF">S12H4_09347</name>
</gene>